<dbReference type="PANTHER" id="PTHR45436">
    <property type="entry name" value="SENSOR HISTIDINE KINASE YKOH"/>
    <property type="match status" value="1"/>
</dbReference>
<dbReference type="InterPro" id="IPR036890">
    <property type="entry name" value="HATPase_C_sf"/>
</dbReference>
<evidence type="ECO:0000256" key="1">
    <source>
        <dbReference type="ARBA" id="ARBA00000085"/>
    </source>
</evidence>
<keyword evidence="3" id="KW-0597">Phosphoprotein</keyword>
<comment type="caution">
    <text evidence="10">The sequence shown here is derived from an EMBL/GenBank/DDBJ whole genome shotgun (WGS) entry which is preliminary data.</text>
</comment>
<reference evidence="10 11" key="1">
    <citation type="submission" date="2018-05" db="EMBL/GenBank/DDBJ databases">
        <title>Integrated omic analyses show evidence that a Ca. Accumulibacter phosphatis strain performs denitrification under micro-aerobic conditions.</title>
        <authorList>
            <person name="Camejo P.Y."/>
            <person name="Katherine M.D."/>
            <person name="Daniel N.R."/>
        </authorList>
    </citation>
    <scope>NUCLEOTIDE SEQUENCE [LARGE SCALE GENOMIC DNA]</scope>
    <source>
        <strain evidence="10">UW-LDO-IC</strain>
    </source>
</reference>
<dbReference type="SUPFAM" id="SSF55874">
    <property type="entry name" value="ATPase domain of HSP90 chaperone/DNA topoisomerase II/histidine kinase"/>
    <property type="match status" value="1"/>
</dbReference>
<name>A0A369XL12_9PROT</name>
<keyword evidence="5 8" id="KW-0812">Transmembrane</keyword>
<organism evidence="10 11">
    <name type="scientific">Candidatus Accumulibacter meliphilus</name>
    <dbReference type="NCBI Taxonomy" id="2211374"/>
    <lineage>
        <taxon>Bacteria</taxon>
        <taxon>Pseudomonadati</taxon>
        <taxon>Pseudomonadota</taxon>
        <taxon>Betaproteobacteria</taxon>
        <taxon>Candidatus Accumulibacter</taxon>
    </lineage>
</organism>
<evidence type="ECO:0000256" key="2">
    <source>
        <dbReference type="ARBA" id="ARBA00012438"/>
    </source>
</evidence>
<dbReference type="GO" id="GO:0004673">
    <property type="term" value="F:protein histidine kinase activity"/>
    <property type="evidence" value="ECO:0007669"/>
    <property type="project" value="UniProtKB-EC"/>
</dbReference>
<dbReference type="SMART" id="SM00387">
    <property type="entry name" value="HATPase_c"/>
    <property type="match status" value="1"/>
</dbReference>
<dbReference type="Gene3D" id="6.10.340.10">
    <property type="match status" value="1"/>
</dbReference>
<dbReference type="PROSITE" id="PS50109">
    <property type="entry name" value="HIS_KIN"/>
    <property type="match status" value="1"/>
</dbReference>
<dbReference type="InterPro" id="IPR050428">
    <property type="entry name" value="TCS_sensor_his_kinase"/>
</dbReference>
<gene>
    <name evidence="10" type="ORF">DVS81_19380</name>
</gene>
<dbReference type="EMBL" id="QPGA01000069">
    <property type="protein sequence ID" value="RDE48937.1"/>
    <property type="molecule type" value="Genomic_DNA"/>
</dbReference>
<keyword evidence="4" id="KW-0808">Transferase</keyword>
<evidence type="ECO:0000256" key="6">
    <source>
        <dbReference type="ARBA" id="ARBA00022777"/>
    </source>
</evidence>
<evidence type="ECO:0000259" key="9">
    <source>
        <dbReference type="PROSITE" id="PS50109"/>
    </source>
</evidence>
<evidence type="ECO:0000313" key="11">
    <source>
        <dbReference type="Proteomes" id="UP000253831"/>
    </source>
</evidence>
<dbReference type="EC" id="2.7.13.3" evidence="2"/>
<feature type="transmembrane region" description="Helical" evidence="8">
    <location>
        <begin position="395"/>
        <end position="418"/>
    </location>
</feature>
<dbReference type="Pfam" id="PF02518">
    <property type="entry name" value="HATPase_c"/>
    <property type="match status" value="1"/>
</dbReference>
<keyword evidence="8" id="KW-0472">Membrane</keyword>
<dbReference type="InterPro" id="IPR005467">
    <property type="entry name" value="His_kinase_dom"/>
</dbReference>
<dbReference type="AlphaFoldDB" id="A0A369XL12"/>
<dbReference type="GO" id="GO:0005886">
    <property type="term" value="C:plasma membrane"/>
    <property type="evidence" value="ECO:0007669"/>
    <property type="project" value="TreeGrafter"/>
</dbReference>
<evidence type="ECO:0000256" key="8">
    <source>
        <dbReference type="SAM" id="Phobius"/>
    </source>
</evidence>
<evidence type="ECO:0000256" key="4">
    <source>
        <dbReference type="ARBA" id="ARBA00022679"/>
    </source>
</evidence>
<evidence type="ECO:0000256" key="5">
    <source>
        <dbReference type="ARBA" id="ARBA00022692"/>
    </source>
</evidence>
<evidence type="ECO:0000256" key="7">
    <source>
        <dbReference type="ARBA" id="ARBA00022989"/>
    </source>
</evidence>
<evidence type="ECO:0000256" key="3">
    <source>
        <dbReference type="ARBA" id="ARBA00022553"/>
    </source>
</evidence>
<dbReference type="PANTHER" id="PTHR45436:SF5">
    <property type="entry name" value="SENSOR HISTIDINE KINASE TRCS"/>
    <property type="match status" value="1"/>
</dbReference>
<accession>A0A369XL12</accession>
<comment type="catalytic activity">
    <reaction evidence="1">
        <text>ATP + protein L-histidine = ADP + protein N-phospho-L-histidine.</text>
        <dbReference type="EC" id="2.7.13.3"/>
    </reaction>
</comment>
<feature type="domain" description="Histidine kinase" evidence="9">
    <location>
        <begin position="489"/>
        <end position="687"/>
    </location>
</feature>
<dbReference type="Gene3D" id="3.30.565.10">
    <property type="entry name" value="Histidine kinase-like ATPase, C-terminal domain"/>
    <property type="match status" value="1"/>
</dbReference>
<protein>
    <recommendedName>
        <fullName evidence="2">histidine kinase</fullName>
        <ecNumber evidence="2">2.7.13.3</ecNumber>
    </recommendedName>
</protein>
<dbReference type="GO" id="GO:0000160">
    <property type="term" value="P:phosphorelay signal transduction system"/>
    <property type="evidence" value="ECO:0007669"/>
    <property type="project" value="TreeGrafter"/>
</dbReference>
<dbReference type="InterPro" id="IPR003594">
    <property type="entry name" value="HATPase_dom"/>
</dbReference>
<evidence type="ECO:0000313" key="10">
    <source>
        <dbReference type="EMBL" id="RDE48937.1"/>
    </source>
</evidence>
<sequence>MKPLAWLASFRLRILFRSAFLLLALAVVAMAVAVLQEEKQRSYDNYQASFAKTKEQIVARLRHPAGQLALLNPPRDDGPVTPLRPVMLPFSAIDFDDQGKVRHAVEMAGCLVQYKNYGSLCVAIANNAWAGGFIYAAGTFVSSTLVPHRIGNEFLDGAHRLRVMVSLRGETYRWLAPFEVPGRNDRRQTSGMRGRFTGYVELDDRDYTGEMPVKEFRGWVWQSGRCLDAASASDEACEKKSFFSLRLPIDVLRDALFQPEKPQWPPPDLDQFQVRVEVLPPGDGPAIFDSNADGAVAPFSLNDLTDLLLPGETLTIRKAGRAEEADQLQLRGKHEVIEESSLLLTRLIRKLPVERYDAPVELADEVATPMGNYQIVLHGDARSVNQILSAVATRVSWFVGAMLLAIALAWLVIEIGIIRRISHLTRCSSALSRRVKTTDGLDRFDLADLRGGDELGILANCLNDLLRRVKEDAERERIRAEQERDLWHAVGHEIMSPLQSLLALHRHAGDPSHRYISRMQQAVRVLYGGASPSEAFQSSTLQVQAVDIAEFLRNVADNAGFADVRCAPAQGPVPVRADEYPLEDVFSHILKNADRYRQPGTPITLTLETTETTAMVIVHNVGQPVAEDFMDKIFEYGVSELAEAGANGNRGQGLFVAKTYMAKMGGTIAVRNLDDGVSFVLTLQRMRVVGAQ</sequence>
<keyword evidence="6 10" id="KW-0418">Kinase</keyword>
<keyword evidence="7 8" id="KW-1133">Transmembrane helix</keyword>
<proteinExistence type="predicted"/>
<dbReference type="Proteomes" id="UP000253831">
    <property type="component" value="Unassembled WGS sequence"/>
</dbReference>